<name>A0AA39FAP4_9HYME</name>
<comment type="caution">
    <text evidence="13">The sequence shown here is derived from an EMBL/GenBank/DDBJ whole genome shotgun (WGS) entry which is preliminary data.</text>
</comment>
<evidence type="ECO:0000256" key="3">
    <source>
        <dbReference type="ARBA" id="ARBA00009307"/>
    </source>
</evidence>
<keyword evidence="14" id="KW-1185">Reference proteome</keyword>
<reference evidence="13" key="2">
    <citation type="submission" date="2023-03" db="EMBL/GenBank/DDBJ databases">
        <authorList>
            <person name="Inwood S.N."/>
            <person name="Skelly J.G."/>
            <person name="Guhlin J."/>
            <person name="Harrop T.W.R."/>
            <person name="Goldson S.G."/>
            <person name="Dearden P.K."/>
        </authorList>
    </citation>
    <scope>NUCLEOTIDE SEQUENCE</scope>
    <source>
        <strain evidence="13">Irish</strain>
        <tissue evidence="13">Whole body</tissue>
    </source>
</reference>
<dbReference type="GO" id="GO:0006352">
    <property type="term" value="P:DNA-templated transcription initiation"/>
    <property type="evidence" value="ECO:0007669"/>
    <property type="project" value="InterPro"/>
</dbReference>
<feature type="compositionally biased region" description="Basic and acidic residues" evidence="11">
    <location>
        <begin position="249"/>
        <end position="262"/>
    </location>
</feature>
<dbReference type="InterPro" id="IPR012340">
    <property type="entry name" value="NA-bd_OB-fold"/>
</dbReference>
<gene>
    <name evidence="13" type="ORF">PV328_004521</name>
</gene>
<protein>
    <recommendedName>
        <fullName evidence="8">DNA-directed RNA polymerase I subunit RPA43</fullName>
    </recommendedName>
    <alternativeName>
        <fullName evidence="10">DNA-directed RNA polymerase I subunit F</fullName>
    </alternativeName>
    <alternativeName>
        <fullName evidence="9">Twist neighbor protein</fullName>
    </alternativeName>
</protein>
<evidence type="ECO:0000313" key="13">
    <source>
        <dbReference type="EMBL" id="KAK0166072.1"/>
    </source>
</evidence>
<feature type="compositionally biased region" description="Polar residues" evidence="11">
    <location>
        <begin position="333"/>
        <end position="343"/>
    </location>
</feature>
<feature type="compositionally biased region" description="Basic and acidic residues" evidence="11">
    <location>
        <begin position="274"/>
        <end position="288"/>
    </location>
</feature>
<dbReference type="EMBL" id="JAQQBS010001422">
    <property type="protein sequence ID" value="KAK0166072.1"/>
    <property type="molecule type" value="Genomic_DNA"/>
</dbReference>
<feature type="region of interest" description="Disordered" evidence="11">
    <location>
        <begin position="179"/>
        <end position="214"/>
    </location>
</feature>
<keyword evidence="7" id="KW-0539">Nucleus</keyword>
<dbReference type="GO" id="GO:0006362">
    <property type="term" value="P:transcription elongation by RNA polymerase I"/>
    <property type="evidence" value="ECO:0007669"/>
    <property type="project" value="TreeGrafter"/>
</dbReference>
<dbReference type="InterPro" id="IPR041178">
    <property type="entry name" value="RPA43_OB"/>
</dbReference>
<evidence type="ECO:0000256" key="8">
    <source>
        <dbReference type="ARBA" id="ARBA00073455"/>
    </source>
</evidence>
<evidence type="ECO:0000256" key="6">
    <source>
        <dbReference type="ARBA" id="ARBA00023163"/>
    </source>
</evidence>
<keyword evidence="4" id="KW-0240">DNA-directed RNA polymerase</keyword>
<evidence type="ECO:0000256" key="4">
    <source>
        <dbReference type="ARBA" id="ARBA00022478"/>
    </source>
</evidence>
<feature type="compositionally biased region" description="Basic and acidic residues" evidence="11">
    <location>
        <begin position="354"/>
        <end position="367"/>
    </location>
</feature>
<organism evidence="13 14">
    <name type="scientific">Microctonus aethiopoides</name>
    <dbReference type="NCBI Taxonomy" id="144406"/>
    <lineage>
        <taxon>Eukaryota</taxon>
        <taxon>Metazoa</taxon>
        <taxon>Ecdysozoa</taxon>
        <taxon>Arthropoda</taxon>
        <taxon>Hexapoda</taxon>
        <taxon>Insecta</taxon>
        <taxon>Pterygota</taxon>
        <taxon>Neoptera</taxon>
        <taxon>Endopterygota</taxon>
        <taxon>Hymenoptera</taxon>
        <taxon>Apocrita</taxon>
        <taxon>Ichneumonoidea</taxon>
        <taxon>Braconidae</taxon>
        <taxon>Euphorinae</taxon>
        <taxon>Microctonus</taxon>
    </lineage>
</organism>
<feature type="domain" description="RPA43 OB" evidence="12">
    <location>
        <begin position="104"/>
        <end position="203"/>
    </location>
</feature>
<dbReference type="Gene3D" id="3.30.1490.120">
    <property type="entry name" value="RNA polymerase Rpb7-like, N-terminal domain"/>
    <property type="match status" value="1"/>
</dbReference>
<dbReference type="FunFam" id="3.30.1490.120:FF:000003">
    <property type="entry name" value="DNA-directed RNA polymerase I subunit RPA43"/>
    <property type="match status" value="1"/>
</dbReference>
<feature type="compositionally biased region" description="Polar residues" evidence="11">
    <location>
        <begin position="189"/>
        <end position="199"/>
    </location>
</feature>
<evidence type="ECO:0000256" key="9">
    <source>
        <dbReference type="ARBA" id="ARBA00080323"/>
    </source>
</evidence>
<sequence length="461" mass="52371">MGLRMNAEINWSLGELKKLVNSKNSCVHFKRAKKHVALHPVHLNNLNKALHEILSSSINFYDFELKGLLLSYKNPKLLSSLGSILYDSHFIHVDIEADFYIFKPEVGSVLSGIVNKQAINHIGVLVHKAFNVSIPMNENDNEWRDHHAYVGREVMFKVTHVDFKGRLPFIRGELLSDSEPDEDYDHQEINSSQNSNKIANDSDSSCDDTTTLQKDTPVKSTKCANFLTSVLNQTSDSSSEDEPEISRKLFVHKDKNNSEHLKRNIKKANNGTECKTHIPLESIERHSSSENSTDDDDSFSPKSKIKLKLQKVITKNASDDDLLSKKHKKVMKENSNGDDSLSPKNKNKLKLQKVVKESSFEDTETKSSPKKSSKIKKHEENIFANIKIKREPDASDVENSSVSVTVRQKPIIVKTETKTKTLSIKRKYKEENENNLKLKHEKDGSDLDPIPKKKIKTIFSE</sequence>
<evidence type="ECO:0000256" key="10">
    <source>
        <dbReference type="ARBA" id="ARBA00083123"/>
    </source>
</evidence>
<evidence type="ECO:0000256" key="5">
    <source>
        <dbReference type="ARBA" id="ARBA00022553"/>
    </source>
</evidence>
<dbReference type="Pfam" id="PF17875">
    <property type="entry name" value="RPA43_OB"/>
    <property type="match status" value="1"/>
</dbReference>
<keyword evidence="6" id="KW-0804">Transcription</keyword>
<evidence type="ECO:0000256" key="2">
    <source>
        <dbReference type="ARBA" id="ARBA00005930"/>
    </source>
</evidence>
<evidence type="ECO:0000256" key="11">
    <source>
        <dbReference type="SAM" id="MobiDB-lite"/>
    </source>
</evidence>
<feature type="compositionally biased region" description="Basic and acidic residues" evidence="11">
    <location>
        <begin position="431"/>
        <end position="451"/>
    </location>
</feature>
<reference evidence="13" key="1">
    <citation type="journal article" date="2023" name="bioRxiv">
        <title>Scaffold-level genome assemblies of two parasitoid biocontrol wasps reveal the parthenogenesis mechanism and an associated novel virus.</title>
        <authorList>
            <person name="Inwood S."/>
            <person name="Skelly J."/>
            <person name="Guhlin J."/>
            <person name="Harrop T."/>
            <person name="Goldson S."/>
            <person name="Dearden P."/>
        </authorList>
    </citation>
    <scope>NUCLEOTIDE SEQUENCE</scope>
    <source>
        <strain evidence="13">Irish</strain>
        <tissue evidence="13">Whole body</tissue>
    </source>
</reference>
<feature type="region of interest" description="Disordered" evidence="11">
    <location>
        <begin position="431"/>
        <end position="461"/>
    </location>
</feature>
<evidence type="ECO:0000313" key="14">
    <source>
        <dbReference type="Proteomes" id="UP001168990"/>
    </source>
</evidence>
<dbReference type="Gene3D" id="2.40.50.140">
    <property type="entry name" value="Nucleic acid-binding proteins"/>
    <property type="match status" value="1"/>
</dbReference>
<comment type="similarity">
    <text evidence="3">Belongs to the eukaryotic RPB7/RPC8 RNA polymerase subunit family.</text>
</comment>
<feature type="region of interest" description="Disordered" evidence="11">
    <location>
        <begin position="249"/>
        <end position="301"/>
    </location>
</feature>
<dbReference type="PANTHER" id="PTHR12709">
    <property type="entry name" value="DNA-DIRECTED RNA POLYMERASE II, III"/>
    <property type="match status" value="1"/>
</dbReference>
<feature type="compositionally biased region" description="Basic residues" evidence="11">
    <location>
        <begin position="452"/>
        <end position="461"/>
    </location>
</feature>
<feature type="compositionally biased region" description="Low complexity" evidence="11">
    <location>
        <begin position="201"/>
        <end position="211"/>
    </location>
</feature>
<feature type="region of interest" description="Disordered" evidence="11">
    <location>
        <begin position="319"/>
        <end position="378"/>
    </location>
</feature>
<dbReference type="AlphaFoldDB" id="A0AA39FAP4"/>
<evidence type="ECO:0000256" key="7">
    <source>
        <dbReference type="ARBA" id="ARBA00023242"/>
    </source>
</evidence>
<evidence type="ECO:0000259" key="12">
    <source>
        <dbReference type="Pfam" id="PF17875"/>
    </source>
</evidence>
<keyword evidence="5" id="KW-0597">Phosphoprotein</keyword>
<dbReference type="PANTHER" id="PTHR12709:SF5">
    <property type="entry name" value="DNA-DIRECTED RNA POLYMERASE I SUBUNIT RPA43"/>
    <property type="match status" value="1"/>
</dbReference>
<dbReference type="InterPro" id="IPR036898">
    <property type="entry name" value="RNA_pol_Rpb7-like_N_sf"/>
</dbReference>
<proteinExistence type="inferred from homology"/>
<evidence type="ECO:0000256" key="1">
    <source>
        <dbReference type="ARBA" id="ARBA00004604"/>
    </source>
</evidence>
<comment type="similarity">
    <text evidence="2">Belongs to the eukaryotic RPA43 RNA polymerase subunit family.</text>
</comment>
<comment type="subcellular location">
    <subcellularLocation>
        <location evidence="1">Nucleus</location>
        <location evidence="1">Nucleolus</location>
    </subcellularLocation>
</comment>
<dbReference type="Proteomes" id="UP001168990">
    <property type="component" value="Unassembled WGS sequence"/>
</dbReference>
<accession>A0AA39FAP4</accession>
<dbReference type="GO" id="GO:0005736">
    <property type="term" value="C:RNA polymerase I complex"/>
    <property type="evidence" value="ECO:0007669"/>
    <property type="project" value="TreeGrafter"/>
</dbReference>
<dbReference type="InterPro" id="IPR045113">
    <property type="entry name" value="Rpb7-like"/>
</dbReference>